<reference evidence="1" key="1">
    <citation type="journal article" date="2020" name="G3 (Bethesda)">
        <title>High-Quality Assemblies for Three Invasive Social Wasps from the &lt;i&gt;Vespula&lt;/i&gt; Genus.</title>
        <authorList>
            <person name="Harrop T.W.R."/>
            <person name="Guhlin J."/>
            <person name="McLaughlin G.M."/>
            <person name="Permina E."/>
            <person name="Stockwell P."/>
            <person name="Gilligan J."/>
            <person name="Le Lec M.F."/>
            <person name="Gruber M.A.M."/>
            <person name="Quinn O."/>
            <person name="Lovegrove M."/>
            <person name="Duncan E.J."/>
            <person name="Remnant E.J."/>
            <person name="Van Eeckhoven J."/>
            <person name="Graham B."/>
            <person name="Knapp R.A."/>
            <person name="Langford K.W."/>
            <person name="Kronenberg Z."/>
            <person name="Press M.O."/>
            <person name="Eacker S.M."/>
            <person name="Wilson-Rankin E.E."/>
            <person name="Purcell J."/>
            <person name="Lester P.J."/>
            <person name="Dearden P.K."/>
        </authorList>
    </citation>
    <scope>NUCLEOTIDE SEQUENCE</scope>
    <source>
        <strain evidence="1">Volc-1</strain>
    </source>
</reference>
<keyword evidence="2" id="KW-1185">Reference proteome</keyword>
<dbReference type="EMBL" id="JACSDY010000001">
    <property type="protein sequence ID" value="KAF7438031.1"/>
    <property type="molecule type" value="Genomic_DNA"/>
</dbReference>
<proteinExistence type="predicted"/>
<name>A0A834PDU4_VESPE</name>
<sequence>MLEVISKIILQRLNIKRLLYHKRLYSQPVHEDWPYVENISSDPGQSCSQRRFLEKVREHVASFTFTHCTAYSPWFSPGVTARREAEIFKLEGEARLIIWHIDEDELRTVGDRKTSESFTSPRRKEFFRMLVLHEYRSRYACSTYESSDAYKAGVACILMGHGYLIATSL</sequence>
<gene>
    <name evidence="1" type="ORF">H0235_000422</name>
</gene>
<protein>
    <submittedName>
        <fullName evidence="1">Uncharacterized protein</fullName>
    </submittedName>
</protein>
<dbReference type="Proteomes" id="UP000600918">
    <property type="component" value="Unassembled WGS sequence"/>
</dbReference>
<comment type="caution">
    <text evidence="1">The sequence shown here is derived from an EMBL/GenBank/DDBJ whole genome shotgun (WGS) entry which is preliminary data.</text>
</comment>
<evidence type="ECO:0000313" key="2">
    <source>
        <dbReference type="Proteomes" id="UP000600918"/>
    </source>
</evidence>
<dbReference type="AlphaFoldDB" id="A0A834PDU4"/>
<accession>A0A834PDU4</accession>
<evidence type="ECO:0000313" key="1">
    <source>
        <dbReference type="EMBL" id="KAF7438031.1"/>
    </source>
</evidence>
<organism evidence="1 2">
    <name type="scientific">Vespula pensylvanica</name>
    <name type="common">Western yellow jacket</name>
    <name type="synonym">Wasp</name>
    <dbReference type="NCBI Taxonomy" id="30213"/>
    <lineage>
        <taxon>Eukaryota</taxon>
        <taxon>Metazoa</taxon>
        <taxon>Ecdysozoa</taxon>
        <taxon>Arthropoda</taxon>
        <taxon>Hexapoda</taxon>
        <taxon>Insecta</taxon>
        <taxon>Pterygota</taxon>
        <taxon>Neoptera</taxon>
        <taxon>Endopterygota</taxon>
        <taxon>Hymenoptera</taxon>
        <taxon>Apocrita</taxon>
        <taxon>Aculeata</taxon>
        <taxon>Vespoidea</taxon>
        <taxon>Vespidae</taxon>
        <taxon>Vespinae</taxon>
        <taxon>Vespula</taxon>
    </lineage>
</organism>